<dbReference type="InterPro" id="IPR013491">
    <property type="entry name" value="Tape_meas_N"/>
</dbReference>
<accession>A0ABT4Y417</accession>
<keyword evidence="4" id="KW-1185">Reference proteome</keyword>
<evidence type="ECO:0000313" key="3">
    <source>
        <dbReference type="EMBL" id="MDA8483589.1"/>
    </source>
</evidence>
<dbReference type="Pfam" id="PF20155">
    <property type="entry name" value="TMP_3"/>
    <property type="match status" value="1"/>
</dbReference>
<sequence>MQQMKTSIVVDLDGNLTERAERFSRALSGMALAGQRSLQSLSGAVSNASGQIDRLGNRAVLAGGAVAYGLNRTVVRTAAEFERFEAVLGTIEGSSEKAKISMGWVTEFAAKTPYELAEVTSSFVKLKSYGIDPQSGALRAAGDAAAAMGKPLEQAVEALADAMTGENERLKEFGITTETVGNKIVYRWQQNGQTMVATAKKSSQEQIQAVLTGIWNSRYGGAMDNLAGTWDGMMSNLGDSWTVFQKDVMDSGGFAFVKAELKGLLDEIQRMKDTGEYDELVNTVGTELTEAFKAVKSAVVEVRNTARELQPTLEAVGQAVSKVVELGGGASNIAKWLGVLYLVNKSLRMLSVAAPVGKAAWGAGSWAAGKVFNRGKGSDQPAGRPGTAGMGGMMKLPLPVYVVNKHMSLTPDQWTGSDTPPPSSKGERTPRRAGRFARGVESVAQAGRNVGSRISTPKGAGVAGVVIEGAMLVPTLMADDVSNADKVTATGGALGGMGGAWAGATAGAALGSLVPVIGTAVGGIVGGILGGFGGDWLGTLAAEKINSELDVKVTVEGPPGTKANVSDMKATGTDLNAEVYNGAGMAMP</sequence>
<feature type="domain" description="Tape measure protein N-terminal" evidence="2">
    <location>
        <begin position="73"/>
        <end position="249"/>
    </location>
</feature>
<evidence type="ECO:0000259" key="2">
    <source>
        <dbReference type="Pfam" id="PF20155"/>
    </source>
</evidence>
<gene>
    <name evidence="3" type="ORF">NNO07_10945</name>
</gene>
<proteinExistence type="predicted"/>
<dbReference type="RefSeq" id="WP_271470768.1">
    <property type="nucleotide sequence ID" value="NZ_JANEWF010000009.1"/>
</dbReference>
<protein>
    <submittedName>
        <fullName evidence="3">Tape measure protein</fullName>
    </submittedName>
</protein>
<reference evidence="3 4" key="1">
    <citation type="submission" date="2022-07" db="EMBL/GenBank/DDBJ databases">
        <title>Genome Analysis of Selected Gammaproteobacteria from Nigerian Food snails.</title>
        <authorList>
            <person name="Okafor A.C."/>
        </authorList>
    </citation>
    <scope>NUCLEOTIDE SEQUENCE [LARGE SCALE GENOMIC DNA]</scope>
    <source>
        <strain evidence="3 4">Awg 2</strain>
    </source>
</reference>
<feature type="region of interest" description="Disordered" evidence="1">
    <location>
        <begin position="411"/>
        <end position="436"/>
    </location>
</feature>
<dbReference type="PANTHER" id="PTHR38812">
    <property type="entry name" value="MU-LIKE PROPHAGE FLUMU PROTEIN GP42"/>
    <property type="match status" value="1"/>
</dbReference>
<comment type="caution">
    <text evidence="3">The sequence shown here is derived from an EMBL/GenBank/DDBJ whole genome shotgun (WGS) entry which is preliminary data.</text>
</comment>
<evidence type="ECO:0000256" key="1">
    <source>
        <dbReference type="SAM" id="MobiDB-lite"/>
    </source>
</evidence>
<dbReference type="Proteomes" id="UP001211689">
    <property type="component" value="Unassembled WGS sequence"/>
</dbReference>
<dbReference type="EMBL" id="JANEWF010000009">
    <property type="protein sequence ID" value="MDA8483589.1"/>
    <property type="molecule type" value="Genomic_DNA"/>
</dbReference>
<organism evidence="3 4">
    <name type="scientific">Metapseudomonas resinovorans</name>
    <name type="common">Pseudomonas resinovorans</name>
    <dbReference type="NCBI Taxonomy" id="53412"/>
    <lineage>
        <taxon>Bacteria</taxon>
        <taxon>Pseudomonadati</taxon>
        <taxon>Pseudomonadota</taxon>
        <taxon>Gammaproteobacteria</taxon>
        <taxon>Pseudomonadales</taxon>
        <taxon>Pseudomonadaceae</taxon>
        <taxon>Metapseudomonas</taxon>
    </lineage>
</organism>
<name>A0ABT4Y417_METRE</name>
<dbReference type="PANTHER" id="PTHR38812:SF2">
    <property type="entry name" value="MU-LIKE PROPHAGE FLUMU PROTEIN GP42"/>
    <property type="match status" value="1"/>
</dbReference>
<dbReference type="InterPro" id="IPR053058">
    <property type="entry name" value="Mulikevirus_tape_measure"/>
</dbReference>
<evidence type="ECO:0000313" key="4">
    <source>
        <dbReference type="Proteomes" id="UP001211689"/>
    </source>
</evidence>